<accession>A0A1I4VNR6</accession>
<dbReference type="STRING" id="578942.SAMN05216289_102266"/>
<organism evidence="3 4">
    <name type="scientific">Dokdonella immobilis</name>
    <dbReference type="NCBI Taxonomy" id="578942"/>
    <lineage>
        <taxon>Bacteria</taxon>
        <taxon>Pseudomonadati</taxon>
        <taxon>Pseudomonadota</taxon>
        <taxon>Gammaproteobacteria</taxon>
        <taxon>Lysobacterales</taxon>
        <taxon>Rhodanobacteraceae</taxon>
        <taxon>Dokdonella</taxon>
    </lineage>
</organism>
<dbReference type="SUPFAM" id="SSF52402">
    <property type="entry name" value="Adenine nucleotide alpha hydrolases-like"/>
    <property type="match status" value="2"/>
</dbReference>
<dbReference type="PANTHER" id="PTHR46268:SF15">
    <property type="entry name" value="UNIVERSAL STRESS PROTEIN HP_0031"/>
    <property type="match status" value="1"/>
</dbReference>
<protein>
    <submittedName>
        <fullName evidence="3">Nucleotide-binding universal stress protein, UspA family</fullName>
    </submittedName>
</protein>
<dbReference type="EMBL" id="FOVF01000002">
    <property type="protein sequence ID" value="SFN02830.1"/>
    <property type="molecule type" value="Genomic_DNA"/>
</dbReference>
<feature type="domain" description="UspA" evidence="2">
    <location>
        <begin position="223"/>
        <end position="293"/>
    </location>
</feature>
<dbReference type="RefSeq" id="WP_092404601.1">
    <property type="nucleotide sequence ID" value="NZ_FOVF01000002.1"/>
</dbReference>
<dbReference type="InterPro" id="IPR006016">
    <property type="entry name" value="UspA"/>
</dbReference>
<dbReference type="CDD" id="cd00293">
    <property type="entry name" value="USP-like"/>
    <property type="match status" value="2"/>
</dbReference>
<name>A0A1I4VNR6_9GAMM</name>
<proteinExistence type="inferred from homology"/>
<comment type="similarity">
    <text evidence="1">Belongs to the universal stress protein A family.</text>
</comment>
<keyword evidence="4" id="KW-1185">Reference proteome</keyword>
<dbReference type="AlphaFoldDB" id="A0A1I4VNR6"/>
<feature type="domain" description="UspA" evidence="2">
    <location>
        <begin position="13"/>
        <end position="166"/>
    </location>
</feature>
<evidence type="ECO:0000313" key="4">
    <source>
        <dbReference type="Proteomes" id="UP000198575"/>
    </source>
</evidence>
<dbReference type="Proteomes" id="UP000198575">
    <property type="component" value="Unassembled WGS sequence"/>
</dbReference>
<gene>
    <name evidence="3" type="ORF">SAMN05216289_102266</name>
</gene>
<dbReference type="PANTHER" id="PTHR46268">
    <property type="entry name" value="STRESS RESPONSE PROTEIN NHAX"/>
    <property type="match status" value="1"/>
</dbReference>
<dbReference type="Pfam" id="PF00582">
    <property type="entry name" value="Usp"/>
    <property type="match status" value="2"/>
</dbReference>
<evidence type="ECO:0000313" key="3">
    <source>
        <dbReference type="EMBL" id="SFN02830.1"/>
    </source>
</evidence>
<dbReference type="OrthoDB" id="9804721at2"/>
<evidence type="ECO:0000256" key="1">
    <source>
        <dbReference type="ARBA" id="ARBA00008791"/>
    </source>
</evidence>
<evidence type="ECO:0000259" key="2">
    <source>
        <dbReference type="Pfam" id="PF00582"/>
    </source>
</evidence>
<dbReference type="Gene3D" id="3.40.50.12370">
    <property type="match status" value="1"/>
</dbReference>
<dbReference type="InterPro" id="IPR006015">
    <property type="entry name" value="Universal_stress_UspA"/>
</dbReference>
<reference evidence="3 4" key="1">
    <citation type="submission" date="2016-10" db="EMBL/GenBank/DDBJ databases">
        <authorList>
            <person name="de Groot N.N."/>
        </authorList>
    </citation>
    <scope>NUCLEOTIDE SEQUENCE [LARGE SCALE GENOMIC DNA]</scope>
    <source>
        <strain evidence="3 4">CGMCC 1.7659</strain>
    </source>
</reference>
<sequence>MTTAPTLIHADGRVLAALDVSTYSASVAEMAAWAAARLQAPLEFVNAIDRPTSAPGRQDLSGNLALGDREDLLAELTALDESRARVAQESGRRLLAQARALAAQARGIEAESRLRHGALVDTLLELEAEVRLFVIGKRGEHADFAKGHLGSNLERVVRAVHRPVLVAARSFSAPERFLIAFDNSATTRRCVEMVCASPLLAELPCHLLMVGDPSREPEGLEWAREQLSDAGFHVDVHVVAGPADAAIARHVQQHTIDLIVMGAYGHSRIRSLILGSTTTEVLRSCQVPVLLLR</sequence>
<dbReference type="PRINTS" id="PR01438">
    <property type="entry name" value="UNVRSLSTRESS"/>
</dbReference>